<dbReference type="InterPro" id="IPR023213">
    <property type="entry name" value="CAT-like_dom_sf"/>
</dbReference>
<comment type="caution">
    <text evidence="7">The sequence shown here is derived from an EMBL/GenBank/DDBJ whole genome shotgun (WGS) entry which is preliminary data.</text>
</comment>
<gene>
    <name evidence="7" type="ORF">IM811_011673</name>
</gene>
<dbReference type="FunFam" id="3.30.559.30:FF:000002">
    <property type="entry name" value="Nonribosomal peptide synthase Pes1"/>
    <property type="match status" value="2"/>
</dbReference>
<dbReference type="FunFam" id="3.40.50.12780:FF:000014">
    <property type="entry name" value="Nonribosomal peptide synthetase 1"/>
    <property type="match status" value="1"/>
</dbReference>
<keyword evidence="3" id="KW-0597">Phosphoprotein</keyword>
<protein>
    <recommendedName>
        <fullName evidence="6">Carrier domain-containing protein</fullName>
    </recommendedName>
</protein>
<dbReference type="Gene3D" id="3.40.50.12780">
    <property type="entry name" value="N-terminal domain of ligase-like"/>
    <property type="match status" value="3"/>
</dbReference>
<dbReference type="PANTHER" id="PTHR45527:SF3">
    <property type="entry name" value="SIDEROPHORE SYNTHETASE (EUROFUNG)"/>
    <property type="match status" value="1"/>
</dbReference>
<dbReference type="InterPro" id="IPR010071">
    <property type="entry name" value="AA_adenyl_dom"/>
</dbReference>
<dbReference type="SUPFAM" id="SSF56801">
    <property type="entry name" value="Acetyl-CoA synthetase-like"/>
    <property type="match status" value="3"/>
</dbReference>
<dbReference type="Gene3D" id="3.30.300.30">
    <property type="match status" value="3"/>
</dbReference>
<dbReference type="InterPro" id="IPR036736">
    <property type="entry name" value="ACP-like_sf"/>
</dbReference>
<feature type="domain" description="Carrier" evidence="6">
    <location>
        <begin position="566"/>
        <end position="642"/>
    </location>
</feature>
<dbReference type="SUPFAM" id="SSF47336">
    <property type="entry name" value="ACP-like"/>
    <property type="match status" value="3"/>
</dbReference>
<dbReference type="Gene3D" id="1.10.1200.10">
    <property type="entry name" value="ACP-like"/>
    <property type="match status" value="3"/>
</dbReference>
<dbReference type="EMBL" id="JADCTT010000004">
    <property type="protein sequence ID" value="KAF9752915.1"/>
    <property type="molecule type" value="Genomic_DNA"/>
</dbReference>
<dbReference type="GO" id="GO:0016874">
    <property type="term" value="F:ligase activity"/>
    <property type="evidence" value="ECO:0007669"/>
    <property type="project" value="UniProtKB-KW"/>
</dbReference>
<evidence type="ECO:0000256" key="4">
    <source>
        <dbReference type="ARBA" id="ARBA00022598"/>
    </source>
</evidence>
<feature type="domain" description="Carrier" evidence="6">
    <location>
        <begin position="1612"/>
        <end position="1688"/>
    </location>
</feature>
<evidence type="ECO:0000256" key="2">
    <source>
        <dbReference type="ARBA" id="ARBA00022450"/>
    </source>
</evidence>
<dbReference type="Proteomes" id="UP000616885">
    <property type="component" value="Unassembled WGS sequence"/>
</dbReference>
<dbReference type="GO" id="GO:0005737">
    <property type="term" value="C:cytoplasm"/>
    <property type="evidence" value="ECO:0007669"/>
    <property type="project" value="TreeGrafter"/>
</dbReference>
<dbReference type="Pfam" id="PF00501">
    <property type="entry name" value="AMP-binding"/>
    <property type="match status" value="4"/>
</dbReference>
<dbReference type="CDD" id="cd05918">
    <property type="entry name" value="A_NRPS_SidN3_like"/>
    <property type="match status" value="3"/>
</dbReference>
<sequence length="3912" mass="433076">MAGQLGFIPQDLSNGENMQQSSQNDVPVSEGDLSRIWEWNATVPERVDDCVHDLISQTFHRQPEAQAVCAWDGNLTYRELDDLSSQLAYRLVGLGVGPGMFVPLCFEKSMWSAVAMLAVMKAGGASVGMDITQPEERLRTIVSQANPHVILASEPRQVLAQRLAKCKVVVCIVSRVYLGSTGTPKGVIVTHSNFSSAIKHQRDALGFTADSRVFDFASYAFDMAWYNFIYTLSVGGCLCVPSEDERKNDVAGCIQRYRISYAFFTPTLARILGRKVLSRLSVLVFAGEPVLPSDTTLCGPEGRTIISYGPAECTPGSTVAQITTTPAGPVVGKGYGVVTWVVDPVRPDRLVPIGEVGELWLEGPLLGDGYLDDPERTTAAFTNDAPWLMEGGTACSGRRGRLYKTGDLVRYQADGSLAFVGRKDTQVKIRGQRVELSEVEHHVHELLKWSDIDGDVDKTTLARVVAELIIPKGSNTPALVIFICLDTGFPDEEARNRTIQKMTAGIDKRLASKIPAYMIPTSYIPIDALPMTATGKTDRRKLREIGSLLTQRQLDSLTRPNHPSRPVSTDMEKNLQALWALVLDIEASSISADDNFLRLGGDSIRAMQLVGIAREHGLSFSVADLFNHPRLESLAGIAKTKAMSHGETIPAFSLLKSHQSVEDVQAQAAAMCGVNIADIQDVFPCTPLQEGLMALTGRRKGDYVASITLELDEMTDAQRLWNAWEQVATAAPILRTRIVDIPQQGLVQVILHENVEWEVVDELETYLDDARRKDMGLGTRLSRFGAAFEASSSSPRYLVWTIHHALYDGWSMRLIMNALKDAYQKKAIPYLQPFQAFVKHLADTEETAAFGMGSTEITGSNLIRAAWSILISNYTGSSDVIFGTTIAGRQSPIAGIERIAAPTISTVPLRIVANPLETVDEIIAKVQKQAVDMIPFEHTGLQCIRQASAGAQEACRFQTLIVVQPYEEDNESNTLFRPSSSSEDSNIEYNALLSYALVVECRLGAKGMRLDANFDKNVVESKIVSLLLQQFQYILQQICVQESRDRRLQDVEVTNSQDLETIWNWNDKHAESINSCAHDLFLQVARRQPDAEAICAWDGRLTYAQLDNYSNTLASHLVRIGIGANVRVPLCLEKSKWTPVAMLAVIKAGGIAVAMDITQPEARLCTIVKQSKAGHILSSASVETLANRLGNCLVITVCQENLSSLQSQPPTPLPLIKPSDALCTLFTSGSTGTPKGTTLTHSNFSTGIEQQIRAFGIQSSSRVYDFASYAFDFAWSNLLLPLSIGGSICIPSEEQRRNEIVESINELEANFAFFTPSVARVLDPTTLPNLNRLVVGGEAVQRNDFYDWPSRIKLLNIYGPSECTVMATYTDIHPGQENNGTIGKGAGSTTWVVQPSGQNLSPIGAVGELYLEGPLVGIGYLEDAERTASSFLEDPPWLCRGGPGHLGRHGRVYRTGDLVRYNTDGSLVFVGRRDTQVKLRGQRIELQEVEHHVQSLLATDNKNGIQVAAEVIEPEGSGNPTLVAFVHPTMNHRHLEAAGKEAYKNAVRKMTDGIEDRLGDNVPVYMIPTAFIPLQSIPVTVSGKTDRRRLRELGASMYSAHRVQRTKNGYRPPSSELENLLQIIWSKVLNIPLESIAIDTAFTRLGGDSISSMQVVSRCRAKNISITTSDILRSKTIEKLALCCKEVKPKSVVAEESTEETLWHLSPIQQMFFEFHPQGLDHFNQSFMLKLKATVSDDVLSAAIRATVSRHPMLRARFWPDSSGCWQQLVVKDSQHAFAFERHMACQRSEFQAIAKARQESLSILSGPVFAADVFSIPGEEQSLLLTAHHLIIDLMSWRIVWHDIEQHIRGCEGREFAPEPISFQAWSKVQRHTSQSLQLEHVLPSHSTAPDFGFWGVNLGENDSSHCRSYVETLDERTTGLLLGRSNESYRTEPVDILLAALTYSFQQVFTDRRSPPIFLEGHGREPPEDLHIDLSETVGWFTSMHPVDAPITADDSVLTAVKSVKDYRRRVPGKGQPYFAYRYHTEDGRRVFDSHREMEVILNYTGRFQQLESDNGLFQPEDRLDLVSGIEEVSPKAQRFSLIEVSADIVQGKLALSFYINKRMNHQGKLEDWAKLTQHNLNLAVHQLANTEPAFTLSDFSLLSSTNLGLERLLSERLMPIGVRSSEILDIYPCTPVQEGILLSREKGAASYANFWVWNCIPSFDEDSVSPDRLEEAWTLVASQHSILSTIFTEQLDGGGFVQVLLSNPQCRVVRMDSLSAPPADALLKVESPVFSAGQPSHTFTIAWNADGHVACRLDISHLLIDASSLHILLKSLAKSYQRQAIERAPQFRNLVAHLRHQTREEKLAFWTNSLFQARPCRLITAPAYGSLANTDGSSRGMITIPAENAAGIDHFCRSKGITRSVFLQVAWSLVLSRYTGMSDITFGYMASGRDAPIRDIENMVGPLINLLISRIDLNQSLDKTLVKTSENSIEQLRFQHSSLADIQHALSMGSEQLFNTALTVREQFLYESTREIRFDEIYGHDPHEFDVILEAVLNGSDTNISIIYSDASIGSVAAYELAATTTLAIDFILSDAKNSLNGKLPGSSQHYPGLNGTGPSSYLNGKHEINSKGELQGLRRRFFKHVTGTSDEEATDYWRRQFSDLQGQMFPSPSPQSLTRSYRIGHYIHSIEGLRGHDSSMNVLIEMSWAILAAKRTGSRDVVFGTAEQDMTSVKGLDSTVPVRVVLDWTNTLEEAVNKMRQKVEERRPFKKVGLECVRKVSPSAEQACRFQTLLIMQWDGKDGQSSEDGEELFAHQDSDHEKTITCPLEIRFAMQTQCMVLNFQFDSKVVDATQVSRIAFQFERILRQACDQTSHAMARTLQDISTLSSQDVADIWRWNNTVPETADACIHDLISRTAAHQPYAAAICAWDGDLTYAQLDSLSTRLAEHLITIGVSEGSVVPLCFEKSMYTPLAMLAVMKAGGVSLAMDVSQPRERLCSIVEQVKPAIILSSVAGEELAKTLCCRASVVVVGRQSLSHLSSTKASKSLPTITSAGILYAVFTSGSTGTPKGVVVTHRNLSSAIKHQKHILGFTPKSRVFDFTSYAFDMAWFNFIHAMYNGSCLCIASDEERMNDPAGCIQRYQITYALFTPTLARIIGKATLSNLEVLALAGEPVLPSDFNLCEDGKTIVVYGPAECTPGSTIAVAVPDNVSAGATIGYGYGVNTWLVDPDCEDKLVSIGEVGELWLEGPLLGEGYLNDSEKTDKAFIQDPSWLGLGTPRHQEQPGRRFYKTGDLARYNPDGSLLFVGRKDMQVKIRGQRVELSEVEHHMRGALQRQDETHSLISSQVQALAEVIRTNNSQNLTLVAFVCVTNDNTNNKEPRDKVLELAVTAIEQYLIDRVPTYMVPAAFIPLDTFPTTATGKTDRLKLRELGASMYDNYKSIQKARHKHVSASTDLQRLLVEVWAEVLNVPCNRISIDVPFLSLGGDSIAAMQVVSRCRARDISVTVGDVLRSKTIENLAGRSKPMAVMHTHIAAEESPEGHAWLLSPIQQLFFDAHPNGLNHFNQSFVLRLNTPVPGAAIRAALDAVVRCHPMLRARFRQRDDGRWEQVISDPGAQLLVFQHHSEVEKIEVRKLAKAKKESLDILNGPVFAADLFPLPERTKNSTFEPVLHQAMSHSHSTDGLLGVLVAENVEGDSQNHLVSLGKATTALILGKSNECFASEPVDLLLAALVYSLRQTFADRQSPPVFVEGHGREALDDFEADLSETVGWFTTLHPLQIPGTCEDGVLDTVKFTKDARSLIPNKGLSYFSCRYQSDAGQQAFRHHDEAEIAFNYMGRYQQLENTKSLFKLEDRANMIDDNLDVSPKARRLALIEVNAGVEDDKMAISIAIHKRMRHQNRLADWIRLFEDTLNTAAYDLAKTTKPSP</sequence>
<dbReference type="PROSITE" id="PS50075">
    <property type="entry name" value="CARRIER"/>
    <property type="match status" value="3"/>
</dbReference>
<feature type="domain" description="Carrier" evidence="6">
    <location>
        <begin position="3436"/>
        <end position="3512"/>
    </location>
</feature>
<comment type="similarity">
    <text evidence="5">Belongs to the NRP synthetase family.</text>
</comment>
<comment type="pathway">
    <text evidence="1">Secondary metabolite biosynthesis.</text>
</comment>
<dbReference type="SUPFAM" id="SSF52777">
    <property type="entry name" value="CoA-dependent acyltransferases"/>
    <property type="match status" value="9"/>
</dbReference>
<reference evidence="7" key="1">
    <citation type="submission" date="2020-10" db="EMBL/GenBank/DDBJ databases">
        <title>High-Quality Genome Resource of Clonostachys rosea strain S41 by Oxford Nanopore Long-Read Sequencing.</title>
        <authorList>
            <person name="Wang H."/>
        </authorList>
    </citation>
    <scope>NUCLEOTIDE SEQUENCE</scope>
    <source>
        <strain evidence="7">S41</strain>
    </source>
</reference>
<dbReference type="NCBIfam" id="TIGR01733">
    <property type="entry name" value="AA-adenyl-dom"/>
    <property type="match status" value="1"/>
</dbReference>
<evidence type="ECO:0000313" key="7">
    <source>
        <dbReference type="EMBL" id="KAF9752915.1"/>
    </source>
</evidence>
<dbReference type="PROSITE" id="PS00012">
    <property type="entry name" value="PHOSPHOPANTETHEINE"/>
    <property type="match status" value="1"/>
</dbReference>
<dbReference type="GO" id="GO:0031177">
    <property type="term" value="F:phosphopantetheine binding"/>
    <property type="evidence" value="ECO:0007669"/>
    <property type="project" value="InterPro"/>
</dbReference>
<dbReference type="FunFam" id="3.30.300.30:FF:000015">
    <property type="entry name" value="Nonribosomal peptide synthase SidD"/>
    <property type="match status" value="3"/>
</dbReference>
<dbReference type="FunFam" id="3.30.559.10:FF:000016">
    <property type="entry name" value="Nonribosomal peptide synthase Pes1"/>
    <property type="match status" value="1"/>
</dbReference>
<evidence type="ECO:0000256" key="1">
    <source>
        <dbReference type="ARBA" id="ARBA00005179"/>
    </source>
</evidence>
<dbReference type="InterPro" id="IPR042099">
    <property type="entry name" value="ANL_N_sf"/>
</dbReference>
<dbReference type="Gene3D" id="3.30.559.30">
    <property type="entry name" value="Nonribosomal peptide synthetase, condensation domain"/>
    <property type="match status" value="5"/>
</dbReference>
<dbReference type="InterPro" id="IPR009081">
    <property type="entry name" value="PP-bd_ACP"/>
</dbReference>
<dbReference type="NCBIfam" id="NF003417">
    <property type="entry name" value="PRK04813.1"/>
    <property type="match status" value="3"/>
</dbReference>
<dbReference type="InterPro" id="IPR006162">
    <property type="entry name" value="Ppantetheine_attach_site"/>
</dbReference>
<dbReference type="CDD" id="cd19545">
    <property type="entry name" value="FUM14_C_NRPS-like"/>
    <property type="match status" value="1"/>
</dbReference>
<evidence type="ECO:0000256" key="3">
    <source>
        <dbReference type="ARBA" id="ARBA00022553"/>
    </source>
</evidence>
<organism evidence="7 8">
    <name type="scientific">Bionectria ochroleuca</name>
    <name type="common">Gliocladium roseum</name>
    <dbReference type="NCBI Taxonomy" id="29856"/>
    <lineage>
        <taxon>Eukaryota</taxon>
        <taxon>Fungi</taxon>
        <taxon>Dikarya</taxon>
        <taxon>Ascomycota</taxon>
        <taxon>Pezizomycotina</taxon>
        <taxon>Sordariomycetes</taxon>
        <taxon>Hypocreomycetidae</taxon>
        <taxon>Hypocreales</taxon>
        <taxon>Bionectriaceae</taxon>
        <taxon>Clonostachys</taxon>
    </lineage>
</organism>
<dbReference type="Gene3D" id="3.30.559.10">
    <property type="entry name" value="Chloramphenicol acetyltransferase-like domain"/>
    <property type="match status" value="3"/>
</dbReference>
<dbReference type="InterPro" id="IPR020806">
    <property type="entry name" value="PKS_PP-bd"/>
</dbReference>
<dbReference type="InterPro" id="IPR001242">
    <property type="entry name" value="Condensation_dom"/>
</dbReference>
<keyword evidence="2" id="KW-0596">Phosphopantetheine</keyword>
<dbReference type="InterPro" id="IPR045851">
    <property type="entry name" value="AMP-bd_C_sf"/>
</dbReference>
<dbReference type="CDD" id="cd19542">
    <property type="entry name" value="CT_NRPS-like"/>
    <property type="match status" value="1"/>
</dbReference>
<dbReference type="CDD" id="cd19534">
    <property type="entry name" value="E_NRPS"/>
    <property type="match status" value="1"/>
</dbReference>
<dbReference type="FunFam" id="3.30.559.30:FF:000003">
    <property type="entry name" value="Nonribosomal peptide synthase SidD"/>
    <property type="match status" value="1"/>
</dbReference>
<accession>A0A8H7TQI4</accession>
<evidence type="ECO:0000256" key="5">
    <source>
        <dbReference type="ARBA" id="ARBA00029454"/>
    </source>
</evidence>
<evidence type="ECO:0000313" key="8">
    <source>
        <dbReference type="Proteomes" id="UP000616885"/>
    </source>
</evidence>
<dbReference type="GO" id="GO:0043041">
    <property type="term" value="P:amino acid activation for nonribosomal peptide biosynthetic process"/>
    <property type="evidence" value="ECO:0007669"/>
    <property type="project" value="TreeGrafter"/>
</dbReference>
<dbReference type="Pfam" id="PF00550">
    <property type="entry name" value="PP-binding"/>
    <property type="match status" value="3"/>
</dbReference>
<dbReference type="PANTHER" id="PTHR45527">
    <property type="entry name" value="NONRIBOSOMAL PEPTIDE SYNTHETASE"/>
    <property type="match status" value="1"/>
</dbReference>
<dbReference type="GO" id="GO:0044550">
    <property type="term" value="P:secondary metabolite biosynthetic process"/>
    <property type="evidence" value="ECO:0007669"/>
    <property type="project" value="TreeGrafter"/>
</dbReference>
<evidence type="ECO:0000259" key="6">
    <source>
        <dbReference type="PROSITE" id="PS50075"/>
    </source>
</evidence>
<dbReference type="FunFam" id="1.10.1200.10:FF:000005">
    <property type="entry name" value="Nonribosomal peptide synthetase 1"/>
    <property type="match status" value="1"/>
</dbReference>
<name>A0A8H7TQI4_BIOOC</name>
<keyword evidence="4" id="KW-0436">Ligase</keyword>
<proteinExistence type="inferred from homology"/>
<dbReference type="InterPro" id="IPR000873">
    <property type="entry name" value="AMP-dep_synth/lig_dom"/>
</dbReference>
<dbReference type="Pfam" id="PF00668">
    <property type="entry name" value="Condensation"/>
    <property type="match status" value="6"/>
</dbReference>
<dbReference type="SMART" id="SM00823">
    <property type="entry name" value="PKS_PP"/>
    <property type="match status" value="3"/>
</dbReference>